<dbReference type="PATRIC" id="fig|1544413.3.peg.563"/>
<keyword evidence="2 4" id="KW-0067">ATP-binding</keyword>
<evidence type="ECO:0000256" key="2">
    <source>
        <dbReference type="ARBA" id="ARBA00022840"/>
    </source>
</evidence>
<dbReference type="STRING" id="1544413.Clow_00558"/>
<accession>A0A0Q1AKL7</accession>
<dbReference type="EMBL" id="LKEV01000001">
    <property type="protein sequence ID" value="KQB87499.1"/>
    <property type="molecule type" value="Genomic_DNA"/>
</dbReference>
<evidence type="ECO:0000313" key="4">
    <source>
        <dbReference type="EMBL" id="KQB87499.1"/>
    </source>
</evidence>
<dbReference type="InterPro" id="IPR027417">
    <property type="entry name" value="P-loop_NTPase"/>
</dbReference>
<dbReference type="PROSITE" id="PS50893">
    <property type="entry name" value="ABC_TRANSPORTER_2"/>
    <property type="match status" value="1"/>
</dbReference>
<name>A0A0Q1AKL7_9CORY</name>
<dbReference type="RefSeq" id="WP_055175845.1">
    <property type="nucleotide sequence ID" value="NZ_JAUSQY010000001.1"/>
</dbReference>
<comment type="caution">
    <text evidence="4">The sequence shown here is derived from an EMBL/GenBank/DDBJ whole genome shotgun (WGS) entry which is preliminary data.</text>
</comment>
<dbReference type="InterPro" id="IPR003439">
    <property type="entry name" value="ABC_transporter-like_ATP-bd"/>
</dbReference>
<dbReference type="OrthoDB" id="4426893at2"/>
<organism evidence="4 5">
    <name type="scientific">Corynebacterium lowii</name>
    <dbReference type="NCBI Taxonomy" id="1544413"/>
    <lineage>
        <taxon>Bacteria</taxon>
        <taxon>Bacillati</taxon>
        <taxon>Actinomycetota</taxon>
        <taxon>Actinomycetes</taxon>
        <taxon>Mycobacteriales</taxon>
        <taxon>Corynebacteriaceae</taxon>
        <taxon>Corynebacterium</taxon>
    </lineage>
</organism>
<keyword evidence="5" id="KW-1185">Reference proteome</keyword>
<dbReference type="Proteomes" id="UP000050488">
    <property type="component" value="Unassembled WGS sequence"/>
</dbReference>
<gene>
    <name evidence="4" type="primary">ytrB_2</name>
    <name evidence="4" type="ORF">Clow_00558</name>
</gene>
<proteinExistence type="predicted"/>
<dbReference type="SUPFAM" id="SSF52540">
    <property type="entry name" value="P-loop containing nucleoside triphosphate hydrolases"/>
    <property type="match status" value="1"/>
</dbReference>
<dbReference type="GO" id="GO:0016887">
    <property type="term" value="F:ATP hydrolysis activity"/>
    <property type="evidence" value="ECO:0007669"/>
    <property type="project" value="InterPro"/>
</dbReference>
<dbReference type="AlphaFoldDB" id="A0A0Q1AKL7"/>
<dbReference type="SMART" id="SM00382">
    <property type="entry name" value="AAA"/>
    <property type="match status" value="1"/>
</dbReference>
<reference evidence="4 5" key="1">
    <citation type="submission" date="2015-10" db="EMBL/GenBank/DDBJ databases">
        <title>Corynebacteirum lowii and Corynebacterium oculi species nova, derived from human clinical disease and and emended description of Corynebacterium mastiditis.</title>
        <authorList>
            <person name="Bernard K."/>
            <person name="Pacheco A.L."/>
            <person name="Mcdougall C."/>
            <person name="Burtx T."/>
            <person name="Weibe D."/>
            <person name="Tyler S."/>
            <person name="Olson A.B."/>
            <person name="Cnockaert M."/>
            <person name="Eguchi H."/>
            <person name="Kuwahara T."/>
            <person name="Nakayama-Imaohji H."/>
            <person name="Boudewijins M."/>
            <person name="Van Hoecke F."/>
            <person name="Bernier A.-M."/>
            <person name="Vandamme P."/>
        </authorList>
    </citation>
    <scope>NUCLEOTIDE SEQUENCE [LARGE SCALE GENOMIC DNA]</scope>
    <source>
        <strain evidence="4 5">NML 130206</strain>
    </source>
</reference>
<sequence>MIQLDRAVDRRGILSPVTWELGPGAHGLIGPNGSGKTTLLRTIAGLTPLRSGTRRVDTAAMSPTGGDIAFAGDRLHDHFATATLIHPRFDHELAGQIIALLNLSPDQRVRKLSVGGRQLAAVATILASRAEVMLLDEPFTGLDVTARDGLRSAILGLMQGSPELTIIITSHRSEDLAGIVEDVTPINRQRLGETASLDALRTHFPTLSGPAEAVRQAAGSRPIVKEQSLGSILRLTVAGAIENTPPEVSVDYPDDAAAIDALVYQERNHAHA</sequence>
<dbReference type="PANTHER" id="PTHR43158">
    <property type="entry name" value="SKFA PEPTIDE EXPORT ATP-BINDING PROTEIN SKFE"/>
    <property type="match status" value="1"/>
</dbReference>
<dbReference type="GO" id="GO:0005524">
    <property type="term" value="F:ATP binding"/>
    <property type="evidence" value="ECO:0007669"/>
    <property type="project" value="UniProtKB-KW"/>
</dbReference>
<protein>
    <submittedName>
        <fullName evidence="4">ABC transporter ATP-binding protein YtrB</fullName>
    </submittedName>
</protein>
<dbReference type="InterPro" id="IPR003593">
    <property type="entry name" value="AAA+_ATPase"/>
</dbReference>
<keyword evidence="1" id="KW-0547">Nucleotide-binding</keyword>
<evidence type="ECO:0000313" key="5">
    <source>
        <dbReference type="Proteomes" id="UP000050488"/>
    </source>
</evidence>
<dbReference type="Gene3D" id="3.40.50.300">
    <property type="entry name" value="P-loop containing nucleotide triphosphate hydrolases"/>
    <property type="match status" value="1"/>
</dbReference>
<feature type="domain" description="ABC transporter" evidence="3">
    <location>
        <begin position="2"/>
        <end position="213"/>
    </location>
</feature>
<dbReference type="PANTHER" id="PTHR43158:SF2">
    <property type="entry name" value="SKFA PEPTIDE EXPORT ATP-BINDING PROTEIN SKFE"/>
    <property type="match status" value="1"/>
</dbReference>
<evidence type="ECO:0000259" key="3">
    <source>
        <dbReference type="PROSITE" id="PS50893"/>
    </source>
</evidence>
<evidence type="ECO:0000256" key="1">
    <source>
        <dbReference type="ARBA" id="ARBA00022741"/>
    </source>
</evidence>
<dbReference type="Pfam" id="PF00005">
    <property type="entry name" value="ABC_tran"/>
    <property type="match status" value="1"/>
</dbReference>